<organism evidence="2 3">
    <name type="scientific">Carnegiea gigantea</name>
    <dbReference type="NCBI Taxonomy" id="171969"/>
    <lineage>
        <taxon>Eukaryota</taxon>
        <taxon>Viridiplantae</taxon>
        <taxon>Streptophyta</taxon>
        <taxon>Embryophyta</taxon>
        <taxon>Tracheophyta</taxon>
        <taxon>Spermatophyta</taxon>
        <taxon>Magnoliopsida</taxon>
        <taxon>eudicotyledons</taxon>
        <taxon>Gunneridae</taxon>
        <taxon>Pentapetalae</taxon>
        <taxon>Caryophyllales</taxon>
        <taxon>Cactineae</taxon>
        <taxon>Cactaceae</taxon>
        <taxon>Cactoideae</taxon>
        <taxon>Echinocereeae</taxon>
        <taxon>Carnegiea</taxon>
    </lineage>
</organism>
<dbReference type="Proteomes" id="UP001153076">
    <property type="component" value="Unassembled WGS sequence"/>
</dbReference>
<comment type="caution">
    <text evidence="2">The sequence shown here is derived from an EMBL/GenBank/DDBJ whole genome shotgun (WGS) entry which is preliminary data.</text>
</comment>
<evidence type="ECO:0000313" key="3">
    <source>
        <dbReference type="Proteomes" id="UP001153076"/>
    </source>
</evidence>
<feature type="compositionally biased region" description="Acidic residues" evidence="1">
    <location>
        <begin position="69"/>
        <end position="79"/>
    </location>
</feature>
<feature type="region of interest" description="Disordered" evidence="1">
    <location>
        <begin position="60"/>
        <end position="106"/>
    </location>
</feature>
<proteinExistence type="predicted"/>
<feature type="compositionally biased region" description="Pro residues" evidence="1">
    <location>
        <begin position="258"/>
        <end position="268"/>
    </location>
</feature>
<keyword evidence="3" id="KW-1185">Reference proteome</keyword>
<reference evidence="2" key="1">
    <citation type="submission" date="2022-04" db="EMBL/GenBank/DDBJ databases">
        <title>Carnegiea gigantea Genome sequencing and assembly v2.</title>
        <authorList>
            <person name="Copetti D."/>
            <person name="Sanderson M.J."/>
            <person name="Burquez A."/>
            <person name="Wojciechowski M.F."/>
        </authorList>
    </citation>
    <scope>NUCLEOTIDE SEQUENCE</scope>
    <source>
        <strain evidence="2">SGP5-SGP5p</strain>
        <tissue evidence="2">Aerial part</tissue>
    </source>
</reference>
<dbReference type="AlphaFoldDB" id="A0A9Q1JQ35"/>
<gene>
    <name evidence="2" type="ORF">Cgig2_010809</name>
</gene>
<name>A0A9Q1JQ35_9CARY</name>
<sequence length="268" mass="29701">MKVQTHAPVDDVMKVQALCPSYELAVAEEAAEHFVLPELPQVWLYGNRILEARFRTKAELEESSGAGQQEEDSDVELEGEGSATEGAASPFDDDKQGSGITGEERRQRTLGMPISPFILAFPPLYDTREMTDYVRESFIWRWERATRLPHPLSKDCHILCPHFSLSKAKGAATDFELPEMVQATFYAMLVNVAVELGVVGGFMAEGLKSPFVGLRWSSFEAWMSCIDHELKEAQLRQWAVAVEVRGPSNGQEESPGSNGPPPPSSDEE</sequence>
<evidence type="ECO:0000256" key="1">
    <source>
        <dbReference type="SAM" id="MobiDB-lite"/>
    </source>
</evidence>
<protein>
    <submittedName>
        <fullName evidence="2">Uncharacterized protein</fullName>
    </submittedName>
</protein>
<evidence type="ECO:0000313" key="2">
    <source>
        <dbReference type="EMBL" id="KAJ8428867.1"/>
    </source>
</evidence>
<dbReference type="EMBL" id="JAKOGI010000961">
    <property type="protein sequence ID" value="KAJ8428867.1"/>
    <property type="molecule type" value="Genomic_DNA"/>
</dbReference>
<feature type="region of interest" description="Disordered" evidence="1">
    <location>
        <begin position="244"/>
        <end position="268"/>
    </location>
</feature>
<feature type="compositionally biased region" description="Basic and acidic residues" evidence="1">
    <location>
        <begin position="92"/>
        <end position="106"/>
    </location>
</feature>
<accession>A0A9Q1JQ35</accession>